<dbReference type="PANTHER" id="PTHR10219">
    <property type="entry name" value="GLYCOLIPID TRANSFER PROTEIN-RELATED"/>
    <property type="match status" value="1"/>
</dbReference>
<dbReference type="Pfam" id="PF08718">
    <property type="entry name" value="GLTP"/>
    <property type="match status" value="1"/>
</dbReference>
<dbReference type="AlphaFoldDB" id="A0A9P0DTE5"/>
<reference evidence="3" key="1">
    <citation type="submission" date="2022-01" db="EMBL/GenBank/DDBJ databases">
        <authorList>
            <person name="King R."/>
        </authorList>
    </citation>
    <scope>NUCLEOTIDE SEQUENCE</scope>
</reference>
<reference evidence="3" key="2">
    <citation type="submission" date="2022-10" db="EMBL/GenBank/DDBJ databases">
        <authorList>
            <consortium name="ENA_rothamsted_submissions"/>
            <consortium name="culmorum"/>
            <person name="King R."/>
        </authorList>
    </citation>
    <scope>NUCLEOTIDE SEQUENCE</scope>
</reference>
<comment type="similarity">
    <text evidence="1">Belongs to the GLTP family.</text>
</comment>
<protein>
    <recommendedName>
        <fullName evidence="2">Glycolipid transfer protein domain-containing protein</fullName>
    </recommendedName>
</protein>
<dbReference type="OrthoDB" id="116883at2759"/>
<dbReference type="GO" id="GO:1902387">
    <property type="term" value="F:ceramide 1-phosphate binding"/>
    <property type="evidence" value="ECO:0007669"/>
    <property type="project" value="TreeGrafter"/>
</dbReference>
<dbReference type="InterPro" id="IPR036497">
    <property type="entry name" value="GLTP_sf"/>
</dbReference>
<accession>A0A9P0DTE5</accession>
<feature type="domain" description="Glycolipid transfer protein" evidence="2">
    <location>
        <begin position="27"/>
        <end position="171"/>
    </location>
</feature>
<name>A0A9P0DTE5_PHACE</name>
<evidence type="ECO:0000313" key="4">
    <source>
        <dbReference type="Proteomes" id="UP001153737"/>
    </source>
</evidence>
<dbReference type="EMBL" id="OU896713">
    <property type="protein sequence ID" value="CAH1176064.1"/>
    <property type="molecule type" value="Genomic_DNA"/>
</dbReference>
<proteinExistence type="inferred from homology"/>
<dbReference type="GO" id="GO:0032691">
    <property type="term" value="P:negative regulation of interleukin-1 beta production"/>
    <property type="evidence" value="ECO:0007669"/>
    <property type="project" value="UniProtKB-ARBA"/>
</dbReference>
<dbReference type="FunFam" id="1.10.3520.10:FF:000002">
    <property type="entry name" value="Ceramide-1-phosphate transfer protein"/>
    <property type="match status" value="1"/>
</dbReference>
<gene>
    <name evidence="3" type="ORF">PHAECO_LOCUS11355</name>
</gene>
<evidence type="ECO:0000256" key="1">
    <source>
        <dbReference type="ARBA" id="ARBA00007148"/>
    </source>
</evidence>
<dbReference type="Gene3D" id="1.10.3520.10">
    <property type="entry name" value="Glycolipid transfer protein"/>
    <property type="match status" value="1"/>
</dbReference>
<keyword evidence="4" id="KW-1185">Reference proteome</keyword>
<dbReference type="GO" id="GO:0005829">
    <property type="term" value="C:cytosol"/>
    <property type="evidence" value="ECO:0007669"/>
    <property type="project" value="TreeGrafter"/>
</dbReference>
<dbReference type="GO" id="GO:0016020">
    <property type="term" value="C:membrane"/>
    <property type="evidence" value="ECO:0007669"/>
    <property type="project" value="TreeGrafter"/>
</dbReference>
<evidence type="ECO:0000313" key="3">
    <source>
        <dbReference type="EMBL" id="CAH1176064.1"/>
    </source>
</evidence>
<dbReference type="Proteomes" id="UP001153737">
    <property type="component" value="Chromosome 7"/>
</dbReference>
<dbReference type="SUPFAM" id="SSF110004">
    <property type="entry name" value="Glycolipid transfer protein, GLTP"/>
    <property type="match status" value="1"/>
</dbReference>
<dbReference type="PANTHER" id="PTHR10219:SF43">
    <property type="entry name" value="GLYCOLIPID TRANSFER PROTEIN DOMAIN-CONTAINING PROTEIN"/>
    <property type="match status" value="1"/>
</dbReference>
<sequence length="210" mass="24221">MSQDVRKFDIKIVSENFEAALHKEDDVQIQEYLDSFEELNRFFTLMGSIFSFVSSDLKAKIDLLREFLENSRDNFCTVKLMIQYEKENDLLNKNGYESGSRTLLRLHRGLDFIQLFLKKIGDLKSADSTSTACKEAYEQTLSQHHSFIIRSGARLAMFTLPTKDNLLKQVCGEDNVQSAMDMLPKTLEVSSSVHQRIEKLYTLHDLHSLP</sequence>
<evidence type="ECO:0000259" key="2">
    <source>
        <dbReference type="Pfam" id="PF08718"/>
    </source>
</evidence>
<dbReference type="GO" id="GO:1902388">
    <property type="term" value="F:ceramide 1-phosphate transfer activity"/>
    <property type="evidence" value="ECO:0007669"/>
    <property type="project" value="TreeGrafter"/>
</dbReference>
<dbReference type="InterPro" id="IPR014830">
    <property type="entry name" value="Glycolipid_transfer_prot_dom"/>
</dbReference>
<organism evidence="3 4">
    <name type="scientific">Phaedon cochleariae</name>
    <name type="common">Mustard beetle</name>
    <dbReference type="NCBI Taxonomy" id="80249"/>
    <lineage>
        <taxon>Eukaryota</taxon>
        <taxon>Metazoa</taxon>
        <taxon>Ecdysozoa</taxon>
        <taxon>Arthropoda</taxon>
        <taxon>Hexapoda</taxon>
        <taxon>Insecta</taxon>
        <taxon>Pterygota</taxon>
        <taxon>Neoptera</taxon>
        <taxon>Endopterygota</taxon>
        <taxon>Coleoptera</taxon>
        <taxon>Polyphaga</taxon>
        <taxon>Cucujiformia</taxon>
        <taxon>Chrysomeloidea</taxon>
        <taxon>Chrysomelidae</taxon>
        <taxon>Chrysomelinae</taxon>
        <taxon>Chrysomelini</taxon>
        <taxon>Phaedon</taxon>
    </lineage>
</organism>